<feature type="domain" description="CAAX prenyl protease 2/Lysostaphin resistance protein A-like" evidence="2">
    <location>
        <begin position="51"/>
        <end position="162"/>
    </location>
</feature>
<reference evidence="4" key="1">
    <citation type="submission" date="2017-06" db="EMBL/GenBank/DDBJ databases">
        <title>Investigating the central metabolism of Clostridium thermosuccinogenes.</title>
        <authorList>
            <person name="Koendjbiharie J.G."/>
            <person name="Van Kranenburg R."/>
            <person name="Vriesendorp B."/>
        </authorList>
    </citation>
    <scope>NUCLEOTIDE SEQUENCE [LARGE SCALE GENOMIC DNA]</scope>
    <source>
        <strain evidence="4">DSM 5806</strain>
    </source>
</reference>
<evidence type="ECO:0000256" key="1">
    <source>
        <dbReference type="SAM" id="Phobius"/>
    </source>
</evidence>
<keyword evidence="1" id="KW-1133">Transmembrane helix</keyword>
<dbReference type="GO" id="GO:0080120">
    <property type="term" value="P:CAAX-box protein maturation"/>
    <property type="evidence" value="ECO:0007669"/>
    <property type="project" value="UniProtKB-ARBA"/>
</dbReference>
<accession>A0A2K2F754</accession>
<name>A0A2K2F754_9CLOT</name>
<dbReference type="GO" id="GO:0004175">
    <property type="term" value="F:endopeptidase activity"/>
    <property type="evidence" value="ECO:0007669"/>
    <property type="project" value="UniProtKB-ARBA"/>
</dbReference>
<protein>
    <recommendedName>
        <fullName evidence="2">CAAX prenyl protease 2/Lysostaphin resistance protein A-like domain-containing protein</fullName>
    </recommendedName>
</protein>
<evidence type="ECO:0000259" key="2">
    <source>
        <dbReference type="Pfam" id="PF02517"/>
    </source>
</evidence>
<feature type="transmembrane region" description="Helical" evidence="1">
    <location>
        <begin position="119"/>
        <end position="141"/>
    </location>
</feature>
<comment type="caution">
    <text evidence="3">The sequence shown here is derived from an EMBL/GenBank/DDBJ whole genome shotgun (WGS) entry which is preliminary data.</text>
</comment>
<evidence type="ECO:0000313" key="3">
    <source>
        <dbReference type="EMBL" id="PNT95081.1"/>
    </source>
</evidence>
<keyword evidence="4" id="KW-1185">Reference proteome</keyword>
<feature type="transmembrane region" description="Helical" evidence="1">
    <location>
        <begin position="153"/>
        <end position="172"/>
    </location>
</feature>
<feature type="transmembrane region" description="Helical" evidence="1">
    <location>
        <begin position="91"/>
        <end position="113"/>
    </location>
</feature>
<organism evidence="3 4">
    <name type="scientific">Clostridium thermosuccinogenes</name>
    <dbReference type="NCBI Taxonomy" id="84032"/>
    <lineage>
        <taxon>Bacteria</taxon>
        <taxon>Bacillati</taxon>
        <taxon>Bacillota</taxon>
        <taxon>Clostridia</taxon>
        <taxon>Eubacteriales</taxon>
        <taxon>Clostridiaceae</taxon>
        <taxon>Clostridium</taxon>
    </lineage>
</organism>
<feature type="transmembrane region" description="Helical" evidence="1">
    <location>
        <begin position="12"/>
        <end position="32"/>
    </location>
</feature>
<dbReference type="Proteomes" id="UP000236151">
    <property type="component" value="Unassembled WGS sequence"/>
</dbReference>
<dbReference type="Pfam" id="PF02517">
    <property type="entry name" value="Rce1-like"/>
    <property type="match status" value="1"/>
</dbReference>
<dbReference type="EMBL" id="NIOJ01000077">
    <property type="protein sequence ID" value="PNT95081.1"/>
    <property type="molecule type" value="Genomic_DNA"/>
</dbReference>
<gene>
    <name evidence="3" type="ORF">CDQ84_17735</name>
</gene>
<keyword evidence="1" id="KW-0812">Transmembrane</keyword>
<feature type="transmembrane region" description="Helical" evidence="1">
    <location>
        <begin position="52"/>
        <end position="79"/>
    </location>
</feature>
<keyword evidence="1" id="KW-0472">Membrane</keyword>
<dbReference type="OrthoDB" id="378663at2"/>
<dbReference type="AlphaFoldDB" id="A0A2K2F754"/>
<evidence type="ECO:0000313" key="4">
    <source>
        <dbReference type="Proteomes" id="UP000236151"/>
    </source>
</evidence>
<sequence length="173" mass="19399">MKPFRFEKSALLRTVLLSVIFGIVFSLDYWTFGRWIPELNISETTSAGLTLSGWLGAIFYGGIIEEVMMRLFLMSMLAWIGWKLFFRKQDAVPDGVIIAANVLAALSFAAGHLPATVSFFGAITPLLLIRCFLLNGAFGLFFGGMYRKYGIQYAMLAHALLHIVSKTVWWIFA</sequence>
<dbReference type="KEGG" id="cthd:CDO33_12930"/>
<proteinExistence type="predicted"/>
<dbReference type="InterPro" id="IPR003675">
    <property type="entry name" value="Rce1/LyrA-like_dom"/>
</dbReference>